<dbReference type="InterPro" id="IPR007047">
    <property type="entry name" value="Flp_Fap"/>
</dbReference>
<evidence type="ECO:0000313" key="3">
    <source>
        <dbReference type="Proteomes" id="UP000318681"/>
    </source>
</evidence>
<dbReference type="EMBL" id="VNIM01000019">
    <property type="protein sequence ID" value="TVV75556.1"/>
    <property type="molecule type" value="Genomic_DNA"/>
</dbReference>
<keyword evidence="3" id="KW-1185">Reference proteome</keyword>
<name>A0A558R868_9SPHN</name>
<organism evidence="2 3">
    <name type="scientific">Alterirhizorhabdus solaris</name>
    <dbReference type="NCBI Taxonomy" id="2529389"/>
    <lineage>
        <taxon>Bacteria</taxon>
        <taxon>Pseudomonadati</taxon>
        <taxon>Pseudomonadota</taxon>
        <taxon>Alphaproteobacteria</taxon>
        <taxon>Sphingomonadales</taxon>
        <taxon>Rhizorhabdaceae</taxon>
        <taxon>Alterirhizorhabdus</taxon>
    </lineage>
</organism>
<feature type="region of interest" description="Disordered" evidence="1">
    <location>
        <begin position="47"/>
        <end position="67"/>
    </location>
</feature>
<accession>A0A558R868</accession>
<sequence length="67" mass="6986">MPRRLLNCVKGATAIEYGLLAALLALVLVVALPALTHELRSNLVRAREGMKGKPCSSDPLAGGTQCG</sequence>
<dbReference type="AlphaFoldDB" id="A0A558R868"/>
<dbReference type="Proteomes" id="UP000318681">
    <property type="component" value="Unassembled WGS sequence"/>
</dbReference>
<reference evidence="2 3" key="1">
    <citation type="submission" date="2019-07" db="EMBL/GenBank/DDBJ databases">
        <title>Sphingomonas solaris sp. nov., isolated from a solar panel from Boston, Massachusetts.</title>
        <authorList>
            <person name="Tanner K."/>
            <person name="Pascual J."/>
            <person name="Mancuso C."/>
            <person name="Pereto J."/>
            <person name="Khalil A."/>
            <person name="Vilanova C."/>
        </authorList>
    </citation>
    <scope>NUCLEOTIDE SEQUENCE [LARGE SCALE GENOMIC DNA]</scope>
    <source>
        <strain evidence="2 3">R4DWN</strain>
    </source>
</reference>
<protein>
    <submittedName>
        <fullName evidence="2">Flp family type IVb pilin</fullName>
    </submittedName>
</protein>
<gene>
    <name evidence="2" type="ORF">FOY91_06765</name>
</gene>
<comment type="caution">
    <text evidence="2">The sequence shown here is derived from an EMBL/GenBank/DDBJ whole genome shotgun (WGS) entry which is preliminary data.</text>
</comment>
<proteinExistence type="predicted"/>
<evidence type="ECO:0000313" key="2">
    <source>
        <dbReference type="EMBL" id="TVV75556.1"/>
    </source>
</evidence>
<dbReference type="Pfam" id="PF04964">
    <property type="entry name" value="Flp_Fap"/>
    <property type="match status" value="1"/>
</dbReference>
<dbReference type="RefSeq" id="WP_145149400.1">
    <property type="nucleotide sequence ID" value="NZ_VNIM01000019.1"/>
</dbReference>
<evidence type="ECO:0000256" key="1">
    <source>
        <dbReference type="SAM" id="MobiDB-lite"/>
    </source>
</evidence>